<accession>A0A2J8LU11</accession>
<organism evidence="2 3">
    <name type="scientific">Pan troglodytes</name>
    <name type="common">Chimpanzee</name>
    <dbReference type="NCBI Taxonomy" id="9598"/>
    <lineage>
        <taxon>Eukaryota</taxon>
        <taxon>Metazoa</taxon>
        <taxon>Chordata</taxon>
        <taxon>Craniata</taxon>
        <taxon>Vertebrata</taxon>
        <taxon>Euteleostomi</taxon>
        <taxon>Mammalia</taxon>
        <taxon>Eutheria</taxon>
        <taxon>Euarchontoglires</taxon>
        <taxon>Primates</taxon>
        <taxon>Haplorrhini</taxon>
        <taxon>Catarrhini</taxon>
        <taxon>Hominidae</taxon>
        <taxon>Pan</taxon>
    </lineage>
</organism>
<sequence>MALSEPILPSFSTFASPCRERGLQEVRSPTTATGTAAAGSLRAQTSSRATTESTRATGHSSAICAIVPSRAPITWRCT</sequence>
<dbReference type="Bgee" id="ENSPTRG00000010643">
    <property type="expression patterns" value="Expressed in lung and 19 other cell types or tissues"/>
</dbReference>
<dbReference type="Ensembl" id="ENSPTRT00000087141.1">
    <property type="protein sequence ID" value="ENSPTRP00000093617.1"/>
    <property type="gene ID" value="ENSPTRG00000010643.5"/>
</dbReference>
<feature type="region of interest" description="Disordered" evidence="1">
    <location>
        <begin position="19"/>
        <end position="58"/>
    </location>
</feature>
<proteinExistence type="predicted"/>
<feature type="compositionally biased region" description="Low complexity" evidence="1">
    <location>
        <begin position="30"/>
        <end position="57"/>
    </location>
</feature>
<dbReference type="GeneTree" id="ENSGT00940000163163"/>
<reference evidence="2 3" key="1">
    <citation type="journal article" date="2005" name="Nature">
        <title>Initial sequence of the chimpanzee genome and comparison with the human genome.</title>
        <authorList>
            <consortium name="Chimpanzee sequencing and analysis consortium"/>
        </authorList>
    </citation>
    <scope>NUCLEOTIDE SEQUENCE [LARGE SCALE GENOMIC DNA]</scope>
</reference>
<reference evidence="2" key="3">
    <citation type="submission" date="2025-09" db="UniProtKB">
        <authorList>
            <consortium name="Ensembl"/>
        </authorList>
    </citation>
    <scope>IDENTIFICATION</scope>
</reference>
<gene>
    <name evidence="2 4" type="primary">KLF2</name>
</gene>
<protein>
    <submittedName>
        <fullName evidence="2">KLF transcription factor 2</fullName>
    </submittedName>
</protein>
<dbReference type="AlphaFoldDB" id="A0A2I3TXA7"/>
<evidence type="ECO:0000313" key="4">
    <source>
        <dbReference type="VGNC" id="VGNC:11146"/>
    </source>
</evidence>
<dbReference type="VGNC" id="VGNC:11146">
    <property type="gene designation" value="KLF2"/>
</dbReference>
<evidence type="ECO:0000313" key="2">
    <source>
        <dbReference type="Ensembl" id="ENSPTRP00000093617.1"/>
    </source>
</evidence>
<evidence type="ECO:0000313" key="3">
    <source>
        <dbReference type="Proteomes" id="UP000002277"/>
    </source>
</evidence>
<reference evidence="2" key="2">
    <citation type="submission" date="2025-08" db="UniProtKB">
        <authorList>
            <consortium name="Ensembl"/>
        </authorList>
    </citation>
    <scope>IDENTIFICATION</scope>
</reference>
<evidence type="ECO:0000256" key="1">
    <source>
        <dbReference type="SAM" id="MobiDB-lite"/>
    </source>
</evidence>
<accession>A0A2I3TXA7</accession>
<keyword evidence="3" id="KW-1185">Reference proteome</keyword>
<name>A0A2I3TXA7_PANTR</name>
<dbReference type="EMBL" id="AACZ04031510">
    <property type="status" value="NOT_ANNOTATED_CDS"/>
    <property type="molecule type" value="Genomic_DNA"/>
</dbReference>
<dbReference type="Proteomes" id="UP000002277">
    <property type="component" value="Chromosome 19"/>
</dbReference>